<dbReference type="SUPFAM" id="SSF47616">
    <property type="entry name" value="GST C-terminal domain-like"/>
    <property type="match status" value="1"/>
</dbReference>
<evidence type="ECO:0000259" key="2">
    <source>
        <dbReference type="PROSITE" id="PS50405"/>
    </source>
</evidence>
<organism evidence="3 4">
    <name type="scientific">Aquincola tertiaricarbonis</name>
    <dbReference type="NCBI Taxonomy" id="391953"/>
    <lineage>
        <taxon>Bacteria</taxon>
        <taxon>Pseudomonadati</taxon>
        <taxon>Pseudomonadota</taxon>
        <taxon>Betaproteobacteria</taxon>
        <taxon>Burkholderiales</taxon>
        <taxon>Sphaerotilaceae</taxon>
        <taxon>Aquincola</taxon>
    </lineage>
</organism>
<dbReference type="SFLD" id="SFLDG00358">
    <property type="entry name" value="Main_(cytGST)"/>
    <property type="match status" value="1"/>
</dbReference>
<name>A0ABY4SIR9_AQUTE</name>
<keyword evidence="4" id="KW-1185">Reference proteome</keyword>
<dbReference type="InterPro" id="IPR036282">
    <property type="entry name" value="Glutathione-S-Trfase_C_sf"/>
</dbReference>
<dbReference type="InterPro" id="IPR036249">
    <property type="entry name" value="Thioredoxin-like_sf"/>
</dbReference>
<dbReference type="PROSITE" id="PS50405">
    <property type="entry name" value="GST_CTER"/>
    <property type="match status" value="1"/>
</dbReference>
<dbReference type="SUPFAM" id="SSF52833">
    <property type="entry name" value="Thioredoxin-like"/>
    <property type="match status" value="1"/>
</dbReference>
<protein>
    <submittedName>
        <fullName evidence="3">Glutathione S-transferase family protein</fullName>
    </submittedName>
</protein>
<dbReference type="Gene3D" id="1.20.1050.10">
    <property type="match status" value="1"/>
</dbReference>
<dbReference type="EMBL" id="CP097636">
    <property type="protein sequence ID" value="URI11718.1"/>
    <property type="molecule type" value="Genomic_DNA"/>
</dbReference>
<dbReference type="SFLD" id="SFLDS00019">
    <property type="entry name" value="Glutathione_Transferase_(cytos"/>
    <property type="match status" value="1"/>
</dbReference>
<dbReference type="InterPro" id="IPR040079">
    <property type="entry name" value="Glutathione_S-Trfase"/>
</dbReference>
<dbReference type="PANTHER" id="PTHR44051">
    <property type="entry name" value="GLUTATHIONE S-TRANSFERASE-RELATED"/>
    <property type="match status" value="1"/>
</dbReference>
<feature type="domain" description="GST C-terminal" evidence="2">
    <location>
        <begin position="85"/>
        <end position="206"/>
    </location>
</feature>
<dbReference type="InterPro" id="IPR010987">
    <property type="entry name" value="Glutathione-S-Trfase_C-like"/>
</dbReference>
<sequence>MPDTLYYTPGSGNSLKPALVAHHTGRPLHRVRIDVLAGESRQPAFLAINPRGQLPYLVTSDGQGLGESNAIAWYLAEGSALMPAQPLERAQAVQWMIFEQTALEPFISPARFFTAILPGEREARAAEIAAWQAAAQPGLARLDAHLTGRDFVVGRQVSVADIAVYGYTHLAEEGGIGLAAYPAVQTWIAQVQRVLQVPPLDRLLPA</sequence>
<reference evidence="3" key="1">
    <citation type="submission" date="2022-05" db="EMBL/GenBank/DDBJ databases">
        <title>An RpoN-dependent PEP-CTERM gene is involved in floc formation of an Aquincola tertiaricarbonis strain.</title>
        <authorList>
            <person name="Qiu D."/>
            <person name="Xia M."/>
        </authorList>
    </citation>
    <scope>NUCLEOTIDE SEQUENCE</scope>
    <source>
        <strain evidence="3">RN12</strain>
    </source>
</reference>
<feature type="domain" description="GST N-terminal" evidence="1">
    <location>
        <begin position="1"/>
        <end position="83"/>
    </location>
</feature>
<accession>A0ABY4SIR9</accession>
<dbReference type="RefSeq" id="WP_250199909.1">
    <property type="nucleotide sequence ID" value="NZ_CP097636.1"/>
</dbReference>
<dbReference type="Pfam" id="PF13409">
    <property type="entry name" value="GST_N_2"/>
    <property type="match status" value="1"/>
</dbReference>
<dbReference type="PANTHER" id="PTHR44051:SF2">
    <property type="entry name" value="HYPOTHETICAL GLUTATHIONE S-TRANSFERASE LIKE PROTEIN"/>
    <property type="match status" value="1"/>
</dbReference>
<evidence type="ECO:0000259" key="1">
    <source>
        <dbReference type="PROSITE" id="PS50404"/>
    </source>
</evidence>
<dbReference type="Proteomes" id="UP001056201">
    <property type="component" value="Chromosome 2"/>
</dbReference>
<dbReference type="PROSITE" id="PS50404">
    <property type="entry name" value="GST_NTER"/>
    <property type="match status" value="1"/>
</dbReference>
<gene>
    <name evidence="3" type="ORF">MW290_22640</name>
</gene>
<dbReference type="InterPro" id="IPR004045">
    <property type="entry name" value="Glutathione_S-Trfase_N"/>
</dbReference>
<dbReference type="Gene3D" id="3.40.30.10">
    <property type="entry name" value="Glutaredoxin"/>
    <property type="match status" value="1"/>
</dbReference>
<evidence type="ECO:0000313" key="4">
    <source>
        <dbReference type="Proteomes" id="UP001056201"/>
    </source>
</evidence>
<dbReference type="Pfam" id="PF13410">
    <property type="entry name" value="GST_C_2"/>
    <property type="match status" value="1"/>
</dbReference>
<evidence type="ECO:0000313" key="3">
    <source>
        <dbReference type="EMBL" id="URI11718.1"/>
    </source>
</evidence>
<proteinExistence type="predicted"/>